<reference evidence="2" key="1">
    <citation type="submission" date="2020-08" db="EMBL/GenBank/DDBJ databases">
        <title>Genome sequencing and assembly of the red palm weevil Rhynchophorus ferrugineus.</title>
        <authorList>
            <person name="Dias G.B."/>
            <person name="Bergman C.M."/>
            <person name="Manee M."/>
        </authorList>
    </citation>
    <scope>NUCLEOTIDE SEQUENCE</scope>
    <source>
        <strain evidence="2">AA-2017</strain>
        <tissue evidence="2">Whole larva</tissue>
    </source>
</reference>
<gene>
    <name evidence="2" type="ORF">GWI33_005123</name>
</gene>
<dbReference type="GO" id="GO:0031090">
    <property type="term" value="C:organelle membrane"/>
    <property type="evidence" value="ECO:0007669"/>
    <property type="project" value="TreeGrafter"/>
</dbReference>
<dbReference type="PANTHER" id="PTHR13449:SF2">
    <property type="entry name" value="PROTEIN WNTLESS HOMOLOG"/>
    <property type="match status" value="1"/>
</dbReference>
<dbReference type="GO" id="GO:0012505">
    <property type="term" value="C:endomembrane system"/>
    <property type="evidence" value="ECO:0007669"/>
    <property type="project" value="TreeGrafter"/>
</dbReference>
<dbReference type="GO" id="GO:0017147">
    <property type="term" value="F:Wnt-protein binding"/>
    <property type="evidence" value="ECO:0007669"/>
    <property type="project" value="InterPro"/>
</dbReference>
<dbReference type="InterPro" id="IPR053936">
    <property type="entry name" value="WLS_GOLD"/>
</dbReference>
<accession>A0A834MMV1</accession>
<comment type="caution">
    <text evidence="2">The sequence shown here is derived from an EMBL/GenBank/DDBJ whole genome shotgun (WGS) entry which is preliminary data.</text>
</comment>
<dbReference type="OrthoDB" id="5804250at2759"/>
<dbReference type="GO" id="GO:0061355">
    <property type="term" value="P:Wnt protein secretion"/>
    <property type="evidence" value="ECO:0007669"/>
    <property type="project" value="TreeGrafter"/>
</dbReference>
<name>A0A834MMV1_RHYFE</name>
<dbReference type="InterPro" id="IPR009551">
    <property type="entry name" value="Wntless"/>
</dbReference>
<proteinExistence type="predicted"/>
<sequence length="140" mass="16611">MFLSRFNFTQPGFIPRWLTRECPVKVDLHDYHATDELDAQNLVFVMELPLYKQDFSRWQQNLVGLLQIDVIYTEGQELVNTMIELTLDARLAYSDKTKNGRTPWTYLTHSETKRFMDCVFDDKNNEKKVNYPYNCTMIAI</sequence>
<dbReference type="AlphaFoldDB" id="A0A834MMV1"/>
<dbReference type="GO" id="GO:0006886">
    <property type="term" value="P:intracellular protein transport"/>
    <property type="evidence" value="ECO:0007669"/>
    <property type="project" value="TreeGrafter"/>
</dbReference>
<dbReference type="PANTHER" id="PTHR13449">
    <property type="entry name" value="INTEGRAL MEMBRANE PROTEIN GPR177"/>
    <property type="match status" value="1"/>
</dbReference>
<feature type="domain" description="Wntless GOLD" evidence="1">
    <location>
        <begin position="17"/>
        <end position="139"/>
    </location>
</feature>
<evidence type="ECO:0000259" key="1">
    <source>
        <dbReference type="Pfam" id="PF21883"/>
    </source>
</evidence>
<evidence type="ECO:0000313" key="3">
    <source>
        <dbReference type="Proteomes" id="UP000625711"/>
    </source>
</evidence>
<dbReference type="EMBL" id="JAACXV010000025">
    <property type="protein sequence ID" value="KAF7286485.1"/>
    <property type="molecule type" value="Genomic_DNA"/>
</dbReference>
<protein>
    <recommendedName>
        <fullName evidence="1">Wntless GOLD domain-containing protein</fullName>
    </recommendedName>
</protein>
<dbReference type="Pfam" id="PF21883">
    <property type="entry name" value="WLS_GOLD"/>
    <property type="match status" value="1"/>
</dbReference>
<organism evidence="2 3">
    <name type="scientific">Rhynchophorus ferrugineus</name>
    <name type="common">Red palm weevil</name>
    <name type="synonym">Curculio ferrugineus</name>
    <dbReference type="NCBI Taxonomy" id="354439"/>
    <lineage>
        <taxon>Eukaryota</taxon>
        <taxon>Metazoa</taxon>
        <taxon>Ecdysozoa</taxon>
        <taxon>Arthropoda</taxon>
        <taxon>Hexapoda</taxon>
        <taxon>Insecta</taxon>
        <taxon>Pterygota</taxon>
        <taxon>Neoptera</taxon>
        <taxon>Endopterygota</taxon>
        <taxon>Coleoptera</taxon>
        <taxon>Polyphaga</taxon>
        <taxon>Cucujiformia</taxon>
        <taxon>Curculionidae</taxon>
        <taxon>Dryophthorinae</taxon>
        <taxon>Rhynchophorus</taxon>
    </lineage>
</organism>
<dbReference type="GO" id="GO:0016055">
    <property type="term" value="P:Wnt signaling pathway"/>
    <property type="evidence" value="ECO:0007669"/>
    <property type="project" value="InterPro"/>
</dbReference>
<evidence type="ECO:0000313" key="2">
    <source>
        <dbReference type="EMBL" id="KAF7286485.1"/>
    </source>
</evidence>
<keyword evidence="3" id="KW-1185">Reference proteome</keyword>
<dbReference type="Proteomes" id="UP000625711">
    <property type="component" value="Unassembled WGS sequence"/>
</dbReference>